<sequence>MGWFNHFYEGVSSVVHSIATTAKMVGDVATTIGTVASKIAPQSAHEDILAINDGPTIEVLSSNVEVVSAAIQAAADAELAAIHPGQPADFKVAKSYRIKGFTMNRKILSLKEAEDRKGNPSTNATPFMYGDMTNLLAQKGLPISARFEPVVPQRCRGQRNAEPADILDKSHMLINDMSGFPIYKIAHVSYNLKMDDTGTNNVTHSAFSHGWGLSQADIVKARQLRSKEGLDIVTPSTVPEGQLPGYRSVVKVGTRTADTTRGLTTGIQGLAAHQGWKITSLTPNGADATLTIETRDPPIDIQIFIVDWVSGRLDPTPVPVPENVHLDLCKINSAVPCLVAAA</sequence>
<accession>A0A2J6TCH1</accession>
<organism evidence="1 2">
    <name type="scientific">Hyaloscypha bicolor E</name>
    <dbReference type="NCBI Taxonomy" id="1095630"/>
    <lineage>
        <taxon>Eukaryota</taxon>
        <taxon>Fungi</taxon>
        <taxon>Dikarya</taxon>
        <taxon>Ascomycota</taxon>
        <taxon>Pezizomycotina</taxon>
        <taxon>Leotiomycetes</taxon>
        <taxon>Helotiales</taxon>
        <taxon>Hyaloscyphaceae</taxon>
        <taxon>Hyaloscypha</taxon>
        <taxon>Hyaloscypha bicolor</taxon>
    </lineage>
</organism>
<dbReference type="InParanoid" id="A0A2J6TCH1"/>
<evidence type="ECO:0000313" key="1">
    <source>
        <dbReference type="EMBL" id="PMD60727.1"/>
    </source>
</evidence>
<evidence type="ECO:0000313" key="2">
    <source>
        <dbReference type="Proteomes" id="UP000235371"/>
    </source>
</evidence>
<dbReference type="EMBL" id="KZ613788">
    <property type="protein sequence ID" value="PMD60727.1"/>
    <property type="molecule type" value="Genomic_DNA"/>
</dbReference>
<dbReference type="AlphaFoldDB" id="A0A2J6TCH1"/>
<dbReference type="Proteomes" id="UP000235371">
    <property type="component" value="Unassembled WGS sequence"/>
</dbReference>
<gene>
    <name evidence="1" type="ORF">K444DRAFT_629210</name>
</gene>
<name>A0A2J6TCH1_9HELO</name>
<dbReference type="GeneID" id="36591105"/>
<proteinExistence type="predicted"/>
<keyword evidence="2" id="KW-1185">Reference proteome</keyword>
<reference evidence="1 2" key="1">
    <citation type="submission" date="2016-04" db="EMBL/GenBank/DDBJ databases">
        <title>A degradative enzymes factory behind the ericoid mycorrhizal symbiosis.</title>
        <authorList>
            <consortium name="DOE Joint Genome Institute"/>
            <person name="Martino E."/>
            <person name="Morin E."/>
            <person name="Grelet G."/>
            <person name="Kuo A."/>
            <person name="Kohler A."/>
            <person name="Daghino S."/>
            <person name="Barry K."/>
            <person name="Choi C."/>
            <person name="Cichocki N."/>
            <person name="Clum A."/>
            <person name="Copeland A."/>
            <person name="Hainaut M."/>
            <person name="Haridas S."/>
            <person name="Labutti K."/>
            <person name="Lindquist E."/>
            <person name="Lipzen A."/>
            <person name="Khouja H.-R."/>
            <person name="Murat C."/>
            <person name="Ohm R."/>
            <person name="Olson A."/>
            <person name="Spatafora J."/>
            <person name="Veneault-Fourrey C."/>
            <person name="Henrissat B."/>
            <person name="Grigoriev I."/>
            <person name="Martin F."/>
            <person name="Perotto S."/>
        </authorList>
    </citation>
    <scope>NUCLEOTIDE SEQUENCE [LARGE SCALE GENOMIC DNA]</scope>
    <source>
        <strain evidence="1 2">E</strain>
    </source>
</reference>
<protein>
    <submittedName>
        <fullName evidence="1">Uncharacterized protein</fullName>
    </submittedName>
</protein>
<dbReference type="RefSeq" id="XP_024737631.1">
    <property type="nucleotide sequence ID" value="XM_024883028.1"/>
</dbReference>